<dbReference type="Proteomes" id="UP000316416">
    <property type="component" value="Chromosome"/>
</dbReference>
<dbReference type="InterPro" id="IPR006143">
    <property type="entry name" value="RND_pump_MFP"/>
</dbReference>
<sequence>MGILTVAARSKGLMSVLLISLLSACQGEVTSHATQTSVQTVTTSSLNLSPSYLHSQEFTGIIRATNTTGVGFELAGKIKQIAVDSGNSVKTGQLLAQLDTALLEAERAELNASVLQNSADLQLARNTLKRSIELKKQGYTSEQQLDELKGQLNSLLAAKKRLEASLSANTLRIEKSSLVAPFDGVISKRSSNLGEVINVGSPVFTLIQDNAPQAIVGVPVDIAEQFTTKQQIYLRVANKQYAAFIEGIGAEVNSITRTVPVRLSLAADSKVINGELAYLTYEKQISQPGYWVPISALTDGIRGPWNLYVLSNDATQDNHETFNIERRDIEILYTKNEMAFIQGAVQANESYIDQGLQKLVVGQRVKPVTNAATAAR</sequence>
<dbReference type="Gene3D" id="2.40.30.170">
    <property type="match status" value="1"/>
</dbReference>
<keyword evidence="2" id="KW-0732">Signal</keyword>
<dbReference type="Gene3D" id="1.10.287.470">
    <property type="entry name" value="Helix hairpin bin"/>
    <property type="match status" value="1"/>
</dbReference>
<evidence type="ECO:0000259" key="3">
    <source>
        <dbReference type="Pfam" id="PF25973"/>
    </source>
</evidence>
<dbReference type="InterPro" id="IPR058647">
    <property type="entry name" value="BSH_CzcB-like"/>
</dbReference>
<protein>
    <submittedName>
        <fullName evidence="4">Efflux RND transporter periplasmic adaptor subunit</fullName>
    </submittedName>
</protein>
<proteinExistence type="inferred from homology"/>
<dbReference type="PANTHER" id="PTHR30469">
    <property type="entry name" value="MULTIDRUG RESISTANCE PROTEIN MDTA"/>
    <property type="match status" value="1"/>
</dbReference>
<dbReference type="Gene3D" id="2.40.420.20">
    <property type="match status" value="1"/>
</dbReference>
<dbReference type="PANTHER" id="PTHR30469:SF11">
    <property type="entry name" value="BLL4320 PROTEIN"/>
    <property type="match status" value="1"/>
</dbReference>
<gene>
    <name evidence="4" type="ORF">FM038_016080</name>
</gene>
<dbReference type="Pfam" id="PF25973">
    <property type="entry name" value="BSH_CzcB"/>
    <property type="match status" value="1"/>
</dbReference>
<dbReference type="RefSeq" id="WP_223292877.1">
    <property type="nucleotide sequence ID" value="NZ_CP045503.2"/>
</dbReference>
<evidence type="ECO:0000313" key="5">
    <source>
        <dbReference type="Proteomes" id="UP000316416"/>
    </source>
</evidence>
<organism evidence="4 5">
    <name type="scientific">Shewanella eurypsychrophilus</name>
    <dbReference type="NCBI Taxonomy" id="2593656"/>
    <lineage>
        <taxon>Bacteria</taxon>
        <taxon>Pseudomonadati</taxon>
        <taxon>Pseudomonadota</taxon>
        <taxon>Gammaproteobacteria</taxon>
        <taxon>Alteromonadales</taxon>
        <taxon>Shewanellaceae</taxon>
        <taxon>Shewanella</taxon>
    </lineage>
</organism>
<comment type="similarity">
    <text evidence="1">Belongs to the membrane fusion protein (MFP) (TC 8.A.1) family.</text>
</comment>
<feature type="domain" description="CzcB-like barrel-sandwich hybrid" evidence="3">
    <location>
        <begin position="70"/>
        <end position="206"/>
    </location>
</feature>
<evidence type="ECO:0000256" key="2">
    <source>
        <dbReference type="SAM" id="SignalP"/>
    </source>
</evidence>
<feature type="chain" id="PRO_5047073722" evidence="2">
    <location>
        <begin position="25"/>
        <end position="376"/>
    </location>
</feature>
<dbReference type="NCBIfam" id="TIGR01730">
    <property type="entry name" value="RND_mfp"/>
    <property type="match status" value="1"/>
</dbReference>
<reference evidence="4" key="1">
    <citation type="submission" date="2021-07" db="EMBL/GenBank/DDBJ databases">
        <title>Shewanella sp. YLB-07 whole genome sequence.</title>
        <authorList>
            <person name="Yu L."/>
        </authorList>
    </citation>
    <scope>NUCLEOTIDE SEQUENCE</scope>
    <source>
        <strain evidence="4">YLB-08</strain>
    </source>
</reference>
<keyword evidence="5" id="KW-1185">Reference proteome</keyword>
<dbReference type="SUPFAM" id="SSF111369">
    <property type="entry name" value="HlyD-like secretion proteins"/>
    <property type="match status" value="1"/>
</dbReference>
<name>A0ABX6V7Z2_9GAMM</name>
<accession>A0ABX6V7Z2</accession>
<evidence type="ECO:0000313" key="4">
    <source>
        <dbReference type="EMBL" id="QPG58767.2"/>
    </source>
</evidence>
<dbReference type="EMBL" id="CP045503">
    <property type="protein sequence ID" value="QPG58767.2"/>
    <property type="molecule type" value="Genomic_DNA"/>
</dbReference>
<dbReference type="Gene3D" id="2.40.50.100">
    <property type="match status" value="1"/>
</dbReference>
<evidence type="ECO:0000256" key="1">
    <source>
        <dbReference type="ARBA" id="ARBA00009477"/>
    </source>
</evidence>
<feature type="signal peptide" evidence="2">
    <location>
        <begin position="1"/>
        <end position="24"/>
    </location>
</feature>